<comment type="caution">
    <text evidence="9">The sequence shown here is derived from an EMBL/GenBank/DDBJ whole genome shotgun (WGS) entry which is preliminary data.</text>
</comment>
<accession>A0A0Q2MDM3</accession>
<feature type="transmembrane region" description="Helical" evidence="7">
    <location>
        <begin position="302"/>
        <end position="324"/>
    </location>
</feature>
<evidence type="ECO:0000256" key="3">
    <source>
        <dbReference type="ARBA" id="ARBA00022475"/>
    </source>
</evidence>
<keyword evidence="4 7" id="KW-0812">Transmembrane</keyword>
<organism evidence="9 10">
    <name type="scientific">Vibrio furnissii</name>
    <dbReference type="NCBI Taxonomy" id="29494"/>
    <lineage>
        <taxon>Bacteria</taxon>
        <taxon>Pseudomonadati</taxon>
        <taxon>Pseudomonadota</taxon>
        <taxon>Gammaproteobacteria</taxon>
        <taxon>Vibrionales</taxon>
        <taxon>Vibrionaceae</taxon>
        <taxon>Vibrio</taxon>
    </lineage>
</organism>
<reference evidence="9 10" key="1">
    <citation type="submission" date="2015-08" db="EMBL/GenBank/DDBJ databases">
        <title>Antibacterial properties of a collection of Vibrionaceae strains.</title>
        <authorList>
            <person name="Giubergia S."/>
        </authorList>
    </citation>
    <scope>NUCLEOTIDE SEQUENCE [LARGE SCALE GENOMIC DNA]</scope>
    <source>
        <strain evidence="9 10">S0821</strain>
    </source>
</reference>
<evidence type="ECO:0000256" key="7">
    <source>
        <dbReference type="SAM" id="Phobius"/>
    </source>
</evidence>
<gene>
    <name evidence="9" type="ORF">AMR76_10950</name>
</gene>
<dbReference type="InParanoid" id="A0A0Q2MDM3"/>
<feature type="domain" description="Major facilitator superfamily (MFS) profile" evidence="8">
    <location>
        <begin position="5"/>
        <end position="387"/>
    </location>
</feature>
<dbReference type="PANTHER" id="PTHR23517:SF13">
    <property type="entry name" value="MAJOR FACILITATOR SUPERFAMILY MFS_1"/>
    <property type="match status" value="1"/>
</dbReference>
<keyword evidence="3" id="KW-1003">Cell membrane</keyword>
<feature type="transmembrane region" description="Helical" evidence="7">
    <location>
        <begin position="131"/>
        <end position="153"/>
    </location>
</feature>
<feature type="transmembrane region" description="Helical" evidence="7">
    <location>
        <begin position="75"/>
        <end position="97"/>
    </location>
</feature>
<name>A0A0Q2MDM3_VIBFU</name>
<evidence type="ECO:0000313" key="9">
    <source>
        <dbReference type="EMBL" id="KQH85794.1"/>
    </source>
</evidence>
<dbReference type="Pfam" id="PF07690">
    <property type="entry name" value="MFS_1"/>
    <property type="match status" value="1"/>
</dbReference>
<keyword evidence="2" id="KW-0813">Transport</keyword>
<evidence type="ECO:0000256" key="6">
    <source>
        <dbReference type="ARBA" id="ARBA00023136"/>
    </source>
</evidence>
<feature type="transmembrane region" description="Helical" evidence="7">
    <location>
        <begin position="103"/>
        <end position="122"/>
    </location>
</feature>
<dbReference type="PANTHER" id="PTHR23517">
    <property type="entry name" value="RESISTANCE PROTEIN MDTM, PUTATIVE-RELATED-RELATED"/>
    <property type="match status" value="1"/>
</dbReference>
<dbReference type="InterPro" id="IPR036259">
    <property type="entry name" value="MFS_trans_sf"/>
</dbReference>
<feature type="transmembrane region" description="Helical" evidence="7">
    <location>
        <begin position="362"/>
        <end position="384"/>
    </location>
</feature>
<dbReference type="InterPro" id="IPR020846">
    <property type="entry name" value="MFS_dom"/>
</dbReference>
<keyword evidence="6 7" id="KW-0472">Membrane</keyword>
<evidence type="ECO:0000313" key="10">
    <source>
        <dbReference type="Proteomes" id="UP000051221"/>
    </source>
</evidence>
<feature type="transmembrane region" description="Helical" evidence="7">
    <location>
        <begin position="40"/>
        <end position="63"/>
    </location>
</feature>
<keyword evidence="5 7" id="KW-1133">Transmembrane helix</keyword>
<comment type="subcellular location">
    <subcellularLocation>
        <location evidence="1">Cell membrane</location>
        <topology evidence="1">Multi-pass membrane protein</topology>
    </subcellularLocation>
</comment>
<sequence length="402" mass="42045">MHNQANRLSFIGASLSLMATYVASATAIPLYGLYQSVDGLTYSDLALSSVVYFIGAVIALIIFGRLSNHFGRKPISILSVLLAGLSCLVFLNIHSAYPLLAGRFLQGLACGLASTALAAWVVDCADTVPRWIAPAVISCGPMTGLTIGGLGSGLLVEYGPIPRQLPFFIVIGLTIASIALLFQAKETMDRKNGALKSLKPSFSLPPISRKAYPIAACTFVATWALGGFFQAFGPAMAREQLHSTSAVAAAFVFASIMAPSSIGASLAGRYSAKTAQLAGMVLFTLFLGCVILSLNLGWLSTFLLASIFAGIAQGMVLTGSIRTMVSDIATEDRANVFAVIYATSYLGAAIPTLIAGRLSTSFSLLEISCGYGLLAIFASCVVVLSKVRNTSSMADSNTSLIK</sequence>
<feature type="transmembrane region" description="Helical" evidence="7">
    <location>
        <begin position="336"/>
        <end position="356"/>
    </location>
</feature>
<evidence type="ECO:0000256" key="2">
    <source>
        <dbReference type="ARBA" id="ARBA00022448"/>
    </source>
</evidence>
<evidence type="ECO:0000256" key="5">
    <source>
        <dbReference type="ARBA" id="ARBA00022989"/>
    </source>
</evidence>
<dbReference type="InterPro" id="IPR050171">
    <property type="entry name" value="MFS_Transporters"/>
</dbReference>
<feature type="transmembrane region" description="Helical" evidence="7">
    <location>
        <begin position="277"/>
        <end position="296"/>
    </location>
</feature>
<dbReference type="AlphaFoldDB" id="A0A0Q2MDM3"/>
<dbReference type="GO" id="GO:0005886">
    <property type="term" value="C:plasma membrane"/>
    <property type="evidence" value="ECO:0007669"/>
    <property type="project" value="UniProtKB-SubCell"/>
</dbReference>
<feature type="transmembrane region" description="Helical" evidence="7">
    <location>
        <begin position="165"/>
        <end position="182"/>
    </location>
</feature>
<evidence type="ECO:0000256" key="1">
    <source>
        <dbReference type="ARBA" id="ARBA00004651"/>
    </source>
</evidence>
<dbReference type="SUPFAM" id="SSF103473">
    <property type="entry name" value="MFS general substrate transporter"/>
    <property type="match status" value="1"/>
</dbReference>
<evidence type="ECO:0000256" key="4">
    <source>
        <dbReference type="ARBA" id="ARBA00022692"/>
    </source>
</evidence>
<dbReference type="PROSITE" id="PS50850">
    <property type="entry name" value="MFS"/>
    <property type="match status" value="1"/>
</dbReference>
<dbReference type="GO" id="GO:0022857">
    <property type="term" value="F:transmembrane transporter activity"/>
    <property type="evidence" value="ECO:0007669"/>
    <property type="project" value="InterPro"/>
</dbReference>
<keyword evidence="10" id="KW-1185">Reference proteome</keyword>
<feature type="transmembrane region" description="Helical" evidence="7">
    <location>
        <begin position="211"/>
        <end position="232"/>
    </location>
</feature>
<feature type="transmembrane region" description="Helical" evidence="7">
    <location>
        <begin position="244"/>
        <end position="265"/>
    </location>
</feature>
<protein>
    <submittedName>
        <fullName evidence="9">General substrate transporter</fullName>
    </submittedName>
</protein>
<dbReference type="Proteomes" id="UP000051221">
    <property type="component" value="Unassembled WGS sequence"/>
</dbReference>
<dbReference type="InterPro" id="IPR011701">
    <property type="entry name" value="MFS"/>
</dbReference>
<proteinExistence type="predicted"/>
<dbReference type="Gene3D" id="1.20.1250.20">
    <property type="entry name" value="MFS general substrate transporter like domains"/>
    <property type="match status" value="1"/>
</dbReference>
<evidence type="ECO:0000259" key="8">
    <source>
        <dbReference type="PROSITE" id="PS50850"/>
    </source>
</evidence>
<dbReference type="EMBL" id="LKHS01000009">
    <property type="protein sequence ID" value="KQH85794.1"/>
    <property type="molecule type" value="Genomic_DNA"/>
</dbReference>
<dbReference type="RefSeq" id="WP_055466073.1">
    <property type="nucleotide sequence ID" value="NZ_LKHS01000009.1"/>
</dbReference>